<evidence type="ECO:0000259" key="11">
    <source>
        <dbReference type="Pfam" id="PF00266"/>
    </source>
</evidence>
<dbReference type="InterPro" id="IPR020578">
    <property type="entry name" value="Aminotrans_V_PyrdxlP_BS"/>
</dbReference>
<dbReference type="PIRSF" id="PIRSF005572">
    <property type="entry name" value="NifS"/>
    <property type="match status" value="1"/>
</dbReference>
<feature type="domain" description="Aminotransferase class V" evidence="11">
    <location>
        <begin position="11"/>
        <end position="389"/>
    </location>
</feature>
<dbReference type="Gene3D" id="1.10.260.50">
    <property type="match status" value="1"/>
</dbReference>
<evidence type="ECO:0000256" key="1">
    <source>
        <dbReference type="ARBA" id="ARBA00001933"/>
    </source>
</evidence>
<keyword evidence="6" id="KW-0663">Pyridoxal phosphate</keyword>
<dbReference type="PROSITE" id="PS00595">
    <property type="entry name" value="AA_TRANSFER_CLASS_5"/>
    <property type="match status" value="1"/>
</dbReference>
<evidence type="ECO:0000313" key="13">
    <source>
        <dbReference type="Proteomes" id="UP000700908"/>
    </source>
</evidence>
<keyword evidence="8" id="KW-0411">Iron-sulfur</keyword>
<sequence length="412" mass="44037">MTSSGADTSYIYADNAATTPLSQKARAAMMPYLTENFENPSGIHRISREAAQALTDYRGRIAAQLDARPGEIYFTSGGSESDTWVLRGAVQRMLDRMHAHSVSGWPLRPCIITSAIEHHAILRTCDALAAEGVEIIRLPVNEMGAVSETALESALDQAENRVALVSIMLANNEIGTIQDIPRLAALTHERGIPFHTDAVQALGHIPVSVAQLGVDALSLSAHKFHGPQGIGALYLKEGFSIPPLIFGGEQERGRRAGTENLAGIAGMATALEEATEALEHKMSRLHTLREQLTAAITAVDGVQATGDTYRSRRLPGLASFICHDVDGELLTVMLDRAGIAAATGSACSTGSTEASHVILALGYDDPRWNRGSLRLSLADDVTDEEVDTLCTQVPACIVRCRTMSGLQTTFAL</sequence>
<comment type="caution">
    <text evidence="12">The sequence shown here is derived from an EMBL/GenBank/DDBJ whole genome shotgun (WGS) entry which is preliminary data.</text>
</comment>
<dbReference type="EC" id="2.8.1.7" evidence="3"/>
<organism evidence="12 13">
    <name type="scientific">Collinsella ureilytica</name>
    <dbReference type="NCBI Taxonomy" id="2869515"/>
    <lineage>
        <taxon>Bacteria</taxon>
        <taxon>Bacillati</taxon>
        <taxon>Actinomycetota</taxon>
        <taxon>Coriobacteriia</taxon>
        <taxon>Coriobacteriales</taxon>
        <taxon>Coriobacteriaceae</taxon>
        <taxon>Collinsella</taxon>
    </lineage>
</organism>
<comment type="cofactor">
    <cofactor evidence="1 10">
        <name>pyridoxal 5'-phosphate</name>
        <dbReference type="ChEBI" id="CHEBI:597326"/>
    </cofactor>
</comment>
<evidence type="ECO:0000256" key="3">
    <source>
        <dbReference type="ARBA" id="ARBA00012239"/>
    </source>
</evidence>
<dbReference type="InterPro" id="IPR015421">
    <property type="entry name" value="PyrdxlP-dep_Trfase_major"/>
</dbReference>
<keyword evidence="7" id="KW-0408">Iron</keyword>
<keyword evidence="4" id="KW-0808">Transferase</keyword>
<comment type="similarity">
    <text evidence="2">Belongs to the class-V pyridoxal-phosphate-dependent aminotransferase family. NifS/IscS subfamily.</text>
</comment>
<proteinExistence type="inferred from homology"/>
<accession>A0ABS7MKD7</accession>
<dbReference type="Pfam" id="PF00266">
    <property type="entry name" value="Aminotran_5"/>
    <property type="match status" value="1"/>
</dbReference>
<dbReference type="InterPro" id="IPR016454">
    <property type="entry name" value="Cysteine_dSase"/>
</dbReference>
<evidence type="ECO:0000256" key="6">
    <source>
        <dbReference type="ARBA" id="ARBA00022898"/>
    </source>
</evidence>
<dbReference type="InterPro" id="IPR015424">
    <property type="entry name" value="PyrdxlP-dep_Trfase"/>
</dbReference>
<evidence type="ECO:0000256" key="5">
    <source>
        <dbReference type="ARBA" id="ARBA00022723"/>
    </source>
</evidence>
<dbReference type="PANTHER" id="PTHR11601">
    <property type="entry name" value="CYSTEINE DESULFURYLASE FAMILY MEMBER"/>
    <property type="match status" value="1"/>
</dbReference>
<dbReference type="Gene3D" id="3.40.640.10">
    <property type="entry name" value="Type I PLP-dependent aspartate aminotransferase-like (Major domain)"/>
    <property type="match status" value="1"/>
</dbReference>
<evidence type="ECO:0000256" key="2">
    <source>
        <dbReference type="ARBA" id="ARBA00006490"/>
    </source>
</evidence>
<name>A0ABS7MKD7_9ACTN</name>
<gene>
    <name evidence="12" type="ORF">K6V98_05630</name>
</gene>
<reference evidence="12 13" key="1">
    <citation type="submission" date="2021-08" db="EMBL/GenBank/DDBJ databases">
        <title>Collinsella faecalis sp. nov. isolated from swine faeces.</title>
        <authorList>
            <person name="Oh B.S."/>
            <person name="Lee J.H."/>
        </authorList>
    </citation>
    <scope>NUCLEOTIDE SEQUENCE [LARGE SCALE GENOMIC DNA]</scope>
    <source>
        <strain evidence="12 13">AGMB00827</strain>
    </source>
</reference>
<keyword evidence="13" id="KW-1185">Reference proteome</keyword>
<evidence type="ECO:0000256" key="9">
    <source>
        <dbReference type="ARBA" id="ARBA00050776"/>
    </source>
</evidence>
<dbReference type="EMBL" id="JAIMFO010000006">
    <property type="protein sequence ID" value="MBY4797831.1"/>
    <property type="molecule type" value="Genomic_DNA"/>
</dbReference>
<keyword evidence="5" id="KW-0479">Metal-binding</keyword>
<dbReference type="PANTHER" id="PTHR11601:SF34">
    <property type="entry name" value="CYSTEINE DESULFURASE"/>
    <property type="match status" value="1"/>
</dbReference>
<evidence type="ECO:0000256" key="10">
    <source>
        <dbReference type="RuleBase" id="RU004504"/>
    </source>
</evidence>
<dbReference type="InterPro" id="IPR000192">
    <property type="entry name" value="Aminotrans_V_dom"/>
</dbReference>
<dbReference type="RefSeq" id="WP_222199539.1">
    <property type="nucleotide sequence ID" value="NZ_JAIMFO010000006.1"/>
</dbReference>
<protein>
    <recommendedName>
        <fullName evidence="3">cysteine desulfurase</fullName>
        <ecNumber evidence="3">2.8.1.7</ecNumber>
    </recommendedName>
</protein>
<evidence type="ECO:0000256" key="4">
    <source>
        <dbReference type="ARBA" id="ARBA00022679"/>
    </source>
</evidence>
<dbReference type="Proteomes" id="UP000700908">
    <property type="component" value="Unassembled WGS sequence"/>
</dbReference>
<dbReference type="SUPFAM" id="SSF53383">
    <property type="entry name" value="PLP-dependent transferases"/>
    <property type="match status" value="1"/>
</dbReference>
<dbReference type="InterPro" id="IPR015422">
    <property type="entry name" value="PyrdxlP-dep_Trfase_small"/>
</dbReference>
<evidence type="ECO:0000256" key="7">
    <source>
        <dbReference type="ARBA" id="ARBA00023004"/>
    </source>
</evidence>
<evidence type="ECO:0000313" key="12">
    <source>
        <dbReference type="EMBL" id="MBY4797831.1"/>
    </source>
</evidence>
<evidence type="ECO:0000256" key="8">
    <source>
        <dbReference type="ARBA" id="ARBA00023014"/>
    </source>
</evidence>
<comment type="catalytic activity">
    <reaction evidence="9">
        <text>(sulfur carrier)-H + L-cysteine = (sulfur carrier)-SH + L-alanine</text>
        <dbReference type="Rhea" id="RHEA:43892"/>
        <dbReference type="Rhea" id="RHEA-COMP:14737"/>
        <dbReference type="Rhea" id="RHEA-COMP:14739"/>
        <dbReference type="ChEBI" id="CHEBI:29917"/>
        <dbReference type="ChEBI" id="CHEBI:35235"/>
        <dbReference type="ChEBI" id="CHEBI:57972"/>
        <dbReference type="ChEBI" id="CHEBI:64428"/>
        <dbReference type="EC" id="2.8.1.7"/>
    </reaction>
</comment>
<dbReference type="Gene3D" id="3.90.1150.10">
    <property type="entry name" value="Aspartate Aminotransferase, domain 1"/>
    <property type="match status" value="1"/>
</dbReference>